<name>A0A7G9YLW4_9EURY</name>
<proteinExistence type="predicted"/>
<organism evidence="1">
    <name type="scientific">Candidatus Methanogaster sp. ANME-2c ERB4</name>
    <dbReference type="NCBI Taxonomy" id="2759911"/>
    <lineage>
        <taxon>Archaea</taxon>
        <taxon>Methanobacteriati</taxon>
        <taxon>Methanobacteriota</taxon>
        <taxon>Stenosarchaea group</taxon>
        <taxon>Methanomicrobia</taxon>
        <taxon>Methanosarcinales</taxon>
        <taxon>ANME-2 cluster</taxon>
        <taxon>Candidatus Methanogasteraceae</taxon>
        <taxon>Candidatus Methanogaster</taxon>
    </lineage>
</organism>
<reference evidence="1" key="1">
    <citation type="submission" date="2020-06" db="EMBL/GenBank/DDBJ databases">
        <title>Unique genomic features of the anaerobic methanotrophic archaea.</title>
        <authorList>
            <person name="Chadwick G.L."/>
            <person name="Skennerton C.T."/>
            <person name="Laso-Perez R."/>
            <person name="Leu A.O."/>
            <person name="Speth D.R."/>
            <person name="Yu H."/>
            <person name="Morgan-Lang C."/>
            <person name="Hatzenpichler R."/>
            <person name="Goudeau D."/>
            <person name="Malmstrom R."/>
            <person name="Brazelton W.J."/>
            <person name="Woyke T."/>
            <person name="Hallam S.J."/>
            <person name="Tyson G.W."/>
            <person name="Wegener G."/>
            <person name="Boetius A."/>
            <person name="Orphan V."/>
        </authorList>
    </citation>
    <scope>NUCLEOTIDE SEQUENCE</scope>
</reference>
<sequence length="76" mass="8298">MMVTDLGKKAELLTVQDVKEILLGNAAKKGDYGNGNPENHRRKAYGTIFSKNVASSKKWLTGQVPAGNANRKCNFC</sequence>
<evidence type="ECO:0000313" key="1">
    <source>
        <dbReference type="EMBL" id="QNO48998.1"/>
    </source>
</evidence>
<protein>
    <submittedName>
        <fullName evidence="1">Uncharacterized protein</fullName>
    </submittedName>
</protein>
<dbReference type="EMBL" id="MT631368">
    <property type="protein sequence ID" value="QNO48998.1"/>
    <property type="molecule type" value="Genomic_DNA"/>
</dbReference>
<dbReference type="AlphaFoldDB" id="A0A7G9YLW4"/>
<gene>
    <name evidence="1" type="ORF">CMADCPIN_00028</name>
</gene>
<accession>A0A7G9YLW4</accession>